<dbReference type="EMBL" id="QZWG01000009">
    <property type="protein sequence ID" value="RZB89970.1"/>
    <property type="molecule type" value="Genomic_DNA"/>
</dbReference>
<accession>A0A445IV93</accession>
<evidence type="ECO:0000313" key="2">
    <source>
        <dbReference type="Proteomes" id="UP000289340"/>
    </source>
</evidence>
<gene>
    <name evidence="1" type="ORF">D0Y65_022780</name>
</gene>
<name>A0A445IV93_GLYSO</name>
<comment type="caution">
    <text evidence="1">The sequence shown here is derived from an EMBL/GenBank/DDBJ whole genome shotgun (WGS) entry which is preliminary data.</text>
</comment>
<dbReference type="Proteomes" id="UP000289340">
    <property type="component" value="Chromosome 9"/>
</dbReference>
<sequence>MPRTTAKSFPSFGTQSLQIHDRSLEVGFAFGSVGNAWGRVFQNDGFHPYCKYGEVPCRKRERNRNSDAAKSSSSFVHSQRWIAINTHRSKNNLVLKGYISLQCLHELLGPGTRNGNQVVHQICFGQSNAAVNNGKSLAGLDVDGSGDDGGGGGYGGGGGRGSGHWC</sequence>
<reference evidence="1 2" key="1">
    <citation type="submission" date="2018-09" db="EMBL/GenBank/DDBJ databases">
        <title>A high-quality reference genome of wild soybean provides a powerful tool to mine soybean genomes.</title>
        <authorList>
            <person name="Xie M."/>
            <person name="Chung C.Y.L."/>
            <person name="Li M.-W."/>
            <person name="Wong F.-L."/>
            <person name="Chan T.-F."/>
            <person name="Lam H.-M."/>
        </authorList>
    </citation>
    <scope>NUCLEOTIDE SEQUENCE [LARGE SCALE GENOMIC DNA]</scope>
    <source>
        <strain evidence="2">cv. W05</strain>
        <tissue evidence="1">Hypocotyl of etiolated seedlings</tissue>
    </source>
</reference>
<protein>
    <submittedName>
        <fullName evidence="1">Uncharacterized protein</fullName>
    </submittedName>
</protein>
<dbReference type="AlphaFoldDB" id="A0A445IV93"/>
<keyword evidence="2" id="KW-1185">Reference proteome</keyword>
<organism evidence="1 2">
    <name type="scientific">Glycine soja</name>
    <name type="common">Wild soybean</name>
    <dbReference type="NCBI Taxonomy" id="3848"/>
    <lineage>
        <taxon>Eukaryota</taxon>
        <taxon>Viridiplantae</taxon>
        <taxon>Streptophyta</taxon>
        <taxon>Embryophyta</taxon>
        <taxon>Tracheophyta</taxon>
        <taxon>Spermatophyta</taxon>
        <taxon>Magnoliopsida</taxon>
        <taxon>eudicotyledons</taxon>
        <taxon>Gunneridae</taxon>
        <taxon>Pentapetalae</taxon>
        <taxon>rosids</taxon>
        <taxon>fabids</taxon>
        <taxon>Fabales</taxon>
        <taxon>Fabaceae</taxon>
        <taxon>Papilionoideae</taxon>
        <taxon>50 kb inversion clade</taxon>
        <taxon>NPAAA clade</taxon>
        <taxon>indigoferoid/millettioid clade</taxon>
        <taxon>Phaseoleae</taxon>
        <taxon>Glycine</taxon>
        <taxon>Glycine subgen. Soja</taxon>
    </lineage>
</organism>
<proteinExistence type="predicted"/>
<evidence type="ECO:0000313" key="1">
    <source>
        <dbReference type="EMBL" id="RZB89970.1"/>
    </source>
</evidence>